<feature type="transmembrane region" description="Helical" evidence="2">
    <location>
        <begin position="226"/>
        <end position="247"/>
    </location>
</feature>
<dbReference type="SUPFAM" id="SSF48726">
    <property type="entry name" value="Immunoglobulin"/>
    <property type="match status" value="1"/>
</dbReference>
<dbReference type="InterPro" id="IPR036179">
    <property type="entry name" value="Ig-like_dom_sf"/>
</dbReference>
<feature type="compositionally biased region" description="Polar residues" evidence="1">
    <location>
        <begin position="189"/>
        <end position="209"/>
    </location>
</feature>
<organism evidence="5 6">
    <name type="scientific">Muraenolepis orangiensis</name>
    <name type="common">Patagonian moray cod</name>
    <dbReference type="NCBI Taxonomy" id="630683"/>
    <lineage>
        <taxon>Eukaryota</taxon>
        <taxon>Metazoa</taxon>
        <taxon>Chordata</taxon>
        <taxon>Craniata</taxon>
        <taxon>Vertebrata</taxon>
        <taxon>Euteleostomi</taxon>
        <taxon>Actinopterygii</taxon>
        <taxon>Neopterygii</taxon>
        <taxon>Teleostei</taxon>
        <taxon>Neoteleostei</taxon>
        <taxon>Acanthomorphata</taxon>
        <taxon>Zeiogadaria</taxon>
        <taxon>Gadariae</taxon>
        <taxon>Gadiformes</taxon>
        <taxon>Muraenolepidoidei</taxon>
        <taxon>Muraenolepididae</taxon>
        <taxon>Muraenolepis</taxon>
    </lineage>
</organism>
<dbReference type="GO" id="GO:0005886">
    <property type="term" value="C:plasma membrane"/>
    <property type="evidence" value="ECO:0007669"/>
    <property type="project" value="TreeGrafter"/>
</dbReference>
<feature type="chain" id="PRO_5040133425" description="Immunoglobulin domain-containing protein" evidence="3">
    <location>
        <begin position="22"/>
        <end position="345"/>
    </location>
</feature>
<accession>A0A9Q0DHB5</accession>
<feature type="compositionally biased region" description="Polar residues" evidence="1">
    <location>
        <begin position="147"/>
        <end position="172"/>
    </location>
</feature>
<evidence type="ECO:0000313" key="6">
    <source>
        <dbReference type="Proteomes" id="UP001148018"/>
    </source>
</evidence>
<dbReference type="PANTHER" id="PTHR47118">
    <property type="entry name" value="CYTOTOXIC AND REGULATORY T-CELL MOLECULE"/>
    <property type="match status" value="1"/>
</dbReference>
<dbReference type="GO" id="GO:0002860">
    <property type="term" value="P:positive regulation of natural killer cell mediated cytotoxicity directed against tumor cell target"/>
    <property type="evidence" value="ECO:0007669"/>
    <property type="project" value="TreeGrafter"/>
</dbReference>
<comment type="caution">
    <text evidence="5">The sequence shown here is derived from an EMBL/GenBank/DDBJ whole genome shotgun (WGS) entry which is preliminary data.</text>
</comment>
<feature type="region of interest" description="Disordered" evidence="1">
    <location>
        <begin position="324"/>
        <end position="345"/>
    </location>
</feature>
<dbReference type="GO" id="GO:0002355">
    <property type="term" value="P:detection of tumor cell"/>
    <property type="evidence" value="ECO:0007669"/>
    <property type="project" value="TreeGrafter"/>
</dbReference>
<dbReference type="GO" id="GO:0008037">
    <property type="term" value="P:cell recognition"/>
    <property type="evidence" value="ECO:0007669"/>
    <property type="project" value="TreeGrafter"/>
</dbReference>
<sequence>MAASILLQLSLLTLVTNSCLAMLTSMTIIQGSTLTLNCPLGDARNVEWKNPRGEVMDKRNSIETLSSRLFEISVTDVTFKDGGNYTCSQYGHGDVVEKVVAVTVLANKISQTTWTPSPVDEPQGSTDSLRRTTIGRTDQSTKDTLMATYSTEASPEATSLEATAGNTASSTGIRRDSMSVAYAPANEFTEMNITQETSHNSTKGNGTRSNLEERENQRGHQKHASWLIFLVTCLIVALSVVVLFLAIKLRRAHIHWKRENEDSDQSSESHKTKSSDEEKRWPGQKCRGIFNIVFTKYAVEEPTGVSNITAPVVVPTETYIQHVEPSQSHVQPHANVPAPVKETAL</sequence>
<keyword evidence="2" id="KW-0812">Transmembrane</keyword>
<keyword evidence="2" id="KW-0472">Membrane</keyword>
<evidence type="ECO:0000256" key="1">
    <source>
        <dbReference type="SAM" id="MobiDB-lite"/>
    </source>
</evidence>
<evidence type="ECO:0000256" key="2">
    <source>
        <dbReference type="SAM" id="Phobius"/>
    </source>
</evidence>
<feature type="region of interest" description="Disordered" evidence="1">
    <location>
        <begin position="258"/>
        <end position="281"/>
    </location>
</feature>
<evidence type="ECO:0000256" key="3">
    <source>
        <dbReference type="SAM" id="SignalP"/>
    </source>
</evidence>
<dbReference type="SMART" id="SM00409">
    <property type="entry name" value="IG"/>
    <property type="match status" value="1"/>
</dbReference>
<dbReference type="OrthoDB" id="10006996at2759"/>
<feature type="region of interest" description="Disordered" evidence="1">
    <location>
        <begin position="113"/>
        <end position="172"/>
    </location>
</feature>
<dbReference type="EMBL" id="JANIIK010000115">
    <property type="protein sequence ID" value="KAJ3589099.1"/>
    <property type="molecule type" value="Genomic_DNA"/>
</dbReference>
<evidence type="ECO:0000313" key="5">
    <source>
        <dbReference type="EMBL" id="KAJ3589099.1"/>
    </source>
</evidence>
<dbReference type="AlphaFoldDB" id="A0A9Q0DHB5"/>
<feature type="compositionally biased region" description="Basic and acidic residues" evidence="1">
    <location>
        <begin position="267"/>
        <end position="281"/>
    </location>
</feature>
<reference evidence="5" key="1">
    <citation type="submission" date="2022-07" db="EMBL/GenBank/DDBJ databases">
        <title>Chromosome-level genome of Muraenolepis orangiensis.</title>
        <authorList>
            <person name="Kim J."/>
        </authorList>
    </citation>
    <scope>NUCLEOTIDE SEQUENCE</scope>
    <source>
        <strain evidence="5">KU_S4_2022</strain>
        <tissue evidence="5">Muscle</tissue>
    </source>
</reference>
<proteinExistence type="predicted"/>
<feature type="domain" description="Immunoglobulin" evidence="4">
    <location>
        <begin position="23"/>
        <end position="105"/>
    </location>
</feature>
<dbReference type="InterPro" id="IPR003599">
    <property type="entry name" value="Ig_sub"/>
</dbReference>
<gene>
    <name evidence="5" type="ORF">NHX12_009947</name>
</gene>
<dbReference type="Gene3D" id="2.60.40.10">
    <property type="entry name" value="Immunoglobulins"/>
    <property type="match status" value="1"/>
</dbReference>
<evidence type="ECO:0000259" key="4">
    <source>
        <dbReference type="SMART" id="SM00409"/>
    </source>
</evidence>
<dbReference type="InterPro" id="IPR053096">
    <property type="entry name" value="CRTAM"/>
</dbReference>
<keyword evidence="6" id="KW-1185">Reference proteome</keyword>
<dbReference type="PANTHER" id="PTHR47118:SF1">
    <property type="entry name" value="CYTOTOXIC AND REGULATORY T-CELL MOLECULE"/>
    <property type="match status" value="1"/>
</dbReference>
<keyword evidence="2" id="KW-1133">Transmembrane helix</keyword>
<feature type="region of interest" description="Disordered" evidence="1">
    <location>
        <begin position="189"/>
        <end position="217"/>
    </location>
</feature>
<protein>
    <recommendedName>
        <fullName evidence="4">Immunoglobulin domain-containing protein</fullName>
    </recommendedName>
</protein>
<dbReference type="InterPro" id="IPR013783">
    <property type="entry name" value="Ig-like_fold"/>
</dbReference>
<dbReference type="GO" id="GO:0005102">
    <property type="term" value="F:signaling receptor binding"/>
    <property type="evidence" value="ECO:0007669"/>
    <property type="project" value="TreeGrafter"/>
</dbReference>
<feature type="signal peptide" evidence="3">
    <location>
        <begin position="1"/>
        <end position="21"/>
    </location>
</feature>
<keyword evidence="3" id="KW-0732">Signal</keyword>
<dbReference type="Proteomes" id="UP001148018">
    <property type="component" value="Unassembled WGS sequence"/>
</dbReference>
<name>A0A9Q0DHB5_9TELE</name>